<sequence>MKPTVQRTLFGAVAAGVIGAAAAVPATASAEAVPGTSVPVTPVFAATPPAPLLHLLPTPLACLVTTGFAKFCLGLT</sequence>
<keyword evidence="1" id="KW-0472">Membrane</keyword>
<keyword evidence="2" id="KW-0732">Signal</keyword>
<proteinExistence type="predicted"/>
<dbReference type="AlphaFoldDB" id="A0A7X6LB14"/>
<comment type="caution">
    <text evidence="3">The sequence shown here is derived from an EMBL/GenBank/DDBJ whole genome shotgun (WGS) entry which is preliminary data.</text>
</comment>
<organism evidence="3 4">
    <name type="scientific">Nocardia gamkensis</name>
    <dbReference type="NCBI Taxonomy" id="352869"/>
    <lineage>
        <taxon>Bacteria</taxon>
        <taxon>Bacillati</taxon>
        <taxon>Actinomycetota</taxon>
        <taxon>Actinomycetes</taxon>
        <taxon>Mycobacteriales</taxon>
        <taxon>Nocardiaceae</taxon>
        <taxon>Nocardia</taxon>
    </lineage>
</organism>
<accession>A0A7X6LB14</accession>
<dbReference type="EMBL" id="JAAXOS010000023">
    <property type="protein sequence ID" value="NKY30919.1"/>
    <property type="molecule type" value="Genomic_DNA"/>
</dbReference>
<name>A0A7X6LB14_9NOCA</name>
<dbReference type="Proteomes" id="UP000540698">
    <property type="component" value="Unassembled WGS sequence"/>
</dbReference>
<evidence type="ECO:0000313" key="3">
    <source>
        <dbReference type="EMBL" id="NKY30919.1"/>
    </source>
</evidence>
<evidence type="ECO:0000256" key="1">
    <source>
        <dbReference type="SAM" id="Phobius"/>
    </source>
</evidence>
<protein>
    <submittedName>
        <fullName evidence="3">Uncharacterized protein</fullName>
    </submittedName>
</protein>
<feature type="chain" id="PRO_5031030005" evidence="2">
    <location>
        <begin position="31"/>
        <end position="76"/>
    </location>
</feature>
<evidence type="ECO:0000313" key="4">
    <source>
        <dbReference type="Proteomes" id="UP000540698"/>
    </source>
</evidence>
<feature type="signal peptide" evidence="2">
    <location>
        <begin position="1"/>
        <end position="30"/>
    </location>
</feature>
<keyword evidence="1" id="KW-0812">Transmembrane</keyword>
<feature type="transmembrane region" description="Helical" evidence="1">
    <location>
        <begin position="54"/>
        <end position="73"/>
    </location>
</feature>
<evidence type="ECO:0000256" key="2">
    <source>
        <dbReference type="SAM" id="SignalP"/>
    </source>
</evidence>
<keyword evidence="1" id="KW-1133">Transmembrane helix</keyword>
<dbReference type="RefSeq" id="WP_157113854.1">
    <property type="nucleotide sequence ID" value="NZ_JAAXOS010000023.1"/>
</dbReference>
<reference evidence="3 4" key="1">
    <citation type="submission" date="2020-04" db="EMBL/GenBank/DDBJ databases">
        <title>MicrobeNet Type strains.</title>
        <authorList>
            <person name="Nicholson A.C."/>
        </authorList>
    </citation>
    <scope>NUCLEOTIDE SEQUENCE [LARGE SCALE GENOMIC DNA]</scope>
    <source>
        <strain evidence="3 4">DSM 44956</strain>
    </source>
</reference>
<keyword evidence="4" id="KW-1185">Reference proteome</keyword>
<gene>
    <name evidence="3" type="ORF">HGB38_32630</name>
</gene>